<evidence type="ECO:0000313" key="1">
    <source>
        <dbReference type="EMBL" id="PTX22677.1"/>
    </source>
</evidence>
<organism evidence="1 2">
    <name type="scientific">Pontibacter mucosus</name>
    <dbReference type="NCBI Taxonomy" id="1649266"/>
    <lineage>
        <taxon>Bacteria</taxon>
        <taxon>Pseudomonadati</taxon>
        <taxon>Bacteroidota</taxon>
        <taxon>Cytophagia</taxon>
        <taxon>Cytophagales</taxon>
        <taxon>Hymenobacteraceae</taxon>
        <taxon>Pontibacter</taxon>
    </lineage>
</organism>
<dbReference type="RefSeq" id="WP_108210202.1">
    <property type="nucleotide sequence ID" value="NZ_QBKI01000001.1"/>
</dbReference>
<reference evidence="1 2" key="1">
    <citation type="submission" date="2018-04" db="EMBL/GenBank/DDBJ databases">
        <title>Genomic Encyclopedia of Archaeal and Bacterial Type Strains, Phase II (KMG-II): from individual species to whole genera.</title>
        <authorList>
            <person name="Goeker M."/>
        </authorList>
    </citation>
    <scope>NUCLEOTIDE SEQUENCE [LARGE SCALE GENOMIC DNA]</scope>
    <source>
        <strain evidence="1 2">DSM 100162</strain>
    </source>
</reference>
<sequence>MTNIERFSSSPQKLGTALTKLFFEKSNLDNNAVELEISIDSGNLSVREFSSYLDIIYRIDGMTSELGYNRYVQIPEAQIQISEIRFGSVLIVIERLLQNLDATNIVIIWISLKLLPKVINATTQSGIQIFEMLNKREEYLEKRDRRKFRKKIRDSINEDNELQEIDKNLKEKLVDLLDEIYFKNSQRIGPASRFADKSVKSVQIKTKRKNNNR</sequence>
<name>A0A2T5YTN0_9BACT</name>
<accession>A0A2T5YTN0</accession>
<proteinExistence type="predicted"/>
<comment type="caution">
    <text evidence="1">The sequence shown here is derived from an EMBL/GenBank/DDBJ whole genome shotgun (WGS) entry which is preliminary data.</text>
</comment>
<evidence type="ECO:0000313" key="2">
    <source>
        <dbReference type="Proteomes" id="UP000244225"/>
    </source>
</evidence>
<dbReference type="Proteomes" id="UP000244225">
    <property type="component" value="Unassembled WGS sequence"/>
</dbReference>
<protein>
    <submittedName>
        <fullName evidence="1">Uncharacterized protein</fullName>
    </submittedName>
</protein>
<keyword evidence="2" id="KW-1185">Reference proteome</keyword>
<dbReference type="EMBL" id="QBKI01000001">
    <property type="protein sequence ID" value="PTX22677.1"/>
    <property type="molecule type" value="Genomic_DNA"/>
</dbReference>
<gene>
    <name evidence="1" type="ORF">C8N40_101504</name>
</gene>
<dbReference type="AlphaFoldDB" id="A0A2T5YTN0"/>